<evidence type="ECO:0000256" key="1">
    <source>
        <dbReference type="ARBA" id="ARBA00004613"/>
    </source>
</evidence>
<evidence type="ECO:0000256" key="4">
    <source>
        <dbReference type="ARBA" id="ARBA00022729"/>
    </source>
</evidence>
<accession>A0A9W7ETQ2</accession>
<dbReference type="InterPro" id="IPR004911">
    <property type="entry name" value="Interferon-induced_GILT"/>
</dbReference>
<evidence type="ECO:0000256" key="2">
    <source>
        <dbReference type="ARBA" id="ARBA00005679"/>
    </source>
</evidence>
<name>A0A9W7ETQ2_9STRA</name>
<reference evidence="8" key="1">
    <citation type="journal article" date="2023" name="Commun. Biol.">
        <title>Genome analysis of Parmales, the sister group of diatoms, reveals the evolutionary specialization of diatoms from phago-mixotrophs to photoautotrophs.</title>
        <authorList>
            <person name="Ban H."/>
            <person name="Sato S."/>
            <person name="Yoshikawa S."/>
            <person name="Yamada K."/>
            <person name="Nakamura Y."/>
            <person name="Ichinomiya M."/>
            <person name="Sato N."/>
            <person name="Blanc-Mathieu R."/>
            <person name="Endo H."/>
            <person name="Kuwata A."/>
            <person name="Ogata H."/>
        </authorList>
    </citation>
    <scope>NUCLEOTIDE SEQUENCE [LARGE SCALE GENOMIC DNA]</scope>
</reference>
<evidence type="ECO:0000256" key="6">
    <source>
        <dbReference type="SAM" id="SignalP"/>
    </source>
</evidence>
<dbReference type="AlphaFoldDB" id="A0A9W7ETQ2"/>
<feature type="signal peptide" evidence="6">
    <location>
        <begin position="1"/>
        <end position="21"/>
    </location>
</feature>
<feature type="chain" id="PRO_5040857049" evidence="6">
    <location>
        <begin position="22"/>
        <end position="252"/>
    </location>
</feature>
<comment type="similarity">
    <text evidence="2">Belongs to the GILT family.</text>
</comment>
<comment type="subcellular location">
    <subcellularLocation>
        <location evidence="1">Secreted</location>
    </subcellularLocation>
</comment>
<gene>
    <name evidence="7" type="ORF">TL16_g11725</name>
</gene>
<comment type="caution">
    <text evidence="7">The sequence shown here is derived from an EMBL/GenBank/DDBJ whole genome shotgun (WGS) entry which is preliminary data.</text>
</comment>
<sequence>MFTLSRATVTLVLLIVHAAAANQPSKDAIRDGGLVDVTVMIESYCPCSGAFSAAFQEFVSPKVGNLVNLDRIFDAGSKGTQGCCNPSADVDTVTCMHGLTECTADRLQACAQKLYPEWRDWLGYTVCIAGNCDNRPDAMGCKSQFIVGKDENRDREVKCANNMTFVMDDIDDCWNGPDGVQAMQMNADRSDYFGQAVYGLDGLPAVWVEGEIFGSFFDCDGSSDKYVSSLTAKICEVYQQKNPGSGVPSGCE</sequence>
<evidence type="ECO:0000313" key="8">
    <source>
        <dbReference type="Proteomes" id="UP001162640"/>
    </source>
</evidence>
<protein>
    <submittedName>
        <fullName evidence="7">Uncharacterized protein</fullName>
    </submittedName>
</protein>
<dbReference type="PANTHER" id="PTHR13234">
    <property type="entry name" value="GAMMA-INTERFERON INDUCIBLE LYSOSOMAL THIOL REDUCTASE GILT"/>
    <property type="match status" value="1"/>
</dbReference>
<dbReference type="PANTHER" id="PTHR13234:SF8">
    <property type="entry name" value="GAMMA-INTERFERON-INDUCIBLE LYSOSOMAL THIOL REDUCTASE"/>
    <property type="match status" value="1"/>
</dbReference>
<dbReference type="EMBL" id="BLQM01000446">
    <property type="protein sequence ID" value="GMH90302.1"/>
    <property type="molecule type" value="Genomic_DNA"/>
</dbReference>
<organism evidence="7 8">
    <name type="scientific">Triparma laevis f. inornata</name>
    <dbReference type="NCBI Taxonomy" id="1714386"/>
    <lineage>
        <taxon>Eukaryota</taxon>
        <taxon>Sar</taxon>
        <taxon>Stramenopiles</taxon>
        <taxon>Ochrophyta</taxon>
        <taxon>Bolidophyceae</taxon>
        <taxon>Parmales</taxon>
        <taxon>Triparmaceae</taxon>
        <taxon>Triparma</taxon>
    </lineage>
</organism>
<keyword evidence="4 6" id="KW-0732">Signal</keyword>
<evidence type="ECO:0000313" key="7">
    <source>
        <dbReference type="EMBL" id="GMH90302.1"/>
    </source>
</evidence>
<evidence type="ECO:0000256" key="5">
    <source>
        <dbReference type="ARBA" id="ARBA00023180"/>
    </source>
</evidence>
<keyword evidence="5" id="KW-0325">Glycoprotein</keyword>
<dbReference type="Pfam" id="PF03227">
    <property type="entry name" value="GILT"/>
    <property type="match status" value="1"/>
</dbReference>
<evidence type="ECO:0000256" key="3">
    <source>
        <dbReference type="ARBA" id="ARBA00022525"/>
    </source>
</evidence>
<keyword evidence="3" id="KW-0964">Secreted</keyword>
<proteinExistence type="inferred from homology"/>
<dbReference type="GO" id="GO:0016671">
    <property type="term" value="F:oxidoreductase activity, acting on a sulfur group of donors, disulfide as acceptor"/>
    <property type="evidence" value="ECO:0007669"/>
    <property type="project" value="InterPro"/>
</dbReference>
<dbReference type="Proteomes" id="UP001162640">
    <property type="component" value="Unassembled WGS sequence"/>
</dbReference>
<dbReference type="GO" id="GO:0005576">
    <property type="term" value="C:extracellular region"/>
    <property type="evidence" value="ECO:0007669"/>
    <property type="project" value="UniProtKB-SubCell"/>
</dbReference>